<dbReference type="EMBL" id="JXQK01000004">
    <property type="protein sequence ID" value="KIP64975.1"/>
    <property type="molecule type" value="Genomic_DNA"/>
</dbReference>
<feature type="chain" id="PRO_5002228516" description="SPOR domain-containing protein" evidence="2">
    <location>
        <begin position="21"/>
        <end position="244"/>
    </location>
</feature>
<protein>
    <recommendedName>
        <fullName evidence="3">SPOR domain-containing protein</fullName>
    </recommendedName>
</protein>
<dbReference type="SUPFAM" id="SSF110997">
    <property type="entry name" value="Sporulation related repeat"/>
    <property type="match status" value="1"/>
</dbReference>
<proteinExistence type="predicted"/>
<feature type="compositionally biased region" description="Polar residues" evidence="1">
    <location>
        <begin position="59"/>
        <end position="71"/>
    </location>
</feature>
<dbReference type="Pfam" id="PF05036">
    <property type="entry name" value="SPOR"/>
    <property type="match status" value="1"/>
</dbReference>
<evidence type="ECO:0000256" key="2">
    <source>
        <dbReference type="SAM" id="SignalP"/>
    </source>
</evidence>
<dbReference type="RefSeq" id="WP_022315665.1">
    <property type="nucleotide sequence ID" value="NZ_DAIPDX010000017.1"/>
</dbReference>
<dbReference type="STRING" id="1602171.ST44_00185"/>
<name>A0A0D0HG58_9BACT</name>
<keyword evidence="5" id="KW-1185">Reference proteome</keyword>
<dbReference type="AlphaFoldDB" id="A0A0D0HG58"/>
<gene>
    <name evidence="4" type="ORF">ST44_00185</name>
</gene>
<keyword evidence="2" id="KW-0732">Signal</keyword>
<accession>A0A0D0HG58</accession>
<dbReference type="GO" id="GO:0042834">
    <property type="term" value="F:peptidoglycan binding"/>
    <property type="evidence" value="ECO:0007669"/>
    <property type="project" value="InterPro"/>
</dbReference>
<feature type="signal peptide" evidence="2">
    <location>
        <begin position="1"/>
        <end position="20"/>
    </location>
</feature>
<feature type="domain" description="SPOR" evidence="3">
    <location>
        <begin position="161"/>
        <end position="237"/>
    </location>
</feature>
<dbReference type="InterPro" id="IPR036680">
    <property type="entry name" value="SPOR-like_sf"/>
</dbReference>
<reference evidence="4 5" key="1">
    <citation type="submission" date="2015-01" db="EMBL/GenBank/DDBJ databases">
        <title>Comparative genomics of non-oral Prevotella species.</title>
        <authorList>
            <person name="Accetto T."/>
            <person name="Nograsek B."/>
            <person name="Avgustin G."/>
        </authorList>
    </citation>
    <scope>NUCLEOTIDE SEQUENCE [LARGE SCALE GENOMIC DNA]</scope>
    <source>
        <strain evidence="4 5">P5-119</strain>
    </source>
</reference>
<comment type="caution">
    <text evidence="4">The sequence shown here is derived from an EMBL/GenBank/DDBJ whole genome shotgun (WGS) entry which is preliminary data.</text>
</comment>
<dbReference type="Proteomes" id="UP000032046">
    <property type="component" value="Unassembled WGS sequence"/>
</dbReference>
<evidence type="ECO:0000313" key="5">
    <source>
        <dbReference type="Proteomes" id="UP000032046"/>
    </source>
</evidence>
<dbReference type="InterPro" id="IPR007730">
    <property type="entry name" value="SPOR-like_dom"/>
</dbReference>
<organism evidence="4 5">
    <name type="scientific">Prevotella pectinovora</name>
    <dbReference type="NCBI Taxonomy" id="1602169"/>
    <lineage>
        <taxon>Bacteria</taxon>
        <taxon>Pseudomonadati</taxon>
        <taxon>Bacteroidota</taxon>
        <taxon>Bacteroidia</taxon>
        <taxon>Bacteroidales</taxon>
        <taxon>Prevotellaceae</taxon>
        <taxon>Prevotella</taxon>
    </lineage>
</organism>
<feature type="compositionally biased region" description="Basic and acidic residues" evidence="1">
    <location>
        <begin position="111"/>
        <end position="125"/>
    </location>
</feature>
<feature type="region of interest" description="Disordered" evidence="1">
    <location>
        <begin position="59"/>
        <end position="157"/>
    </location>
</feature>
<evidence type="ECO:0000259" key="3">
    <source>
        <dbReference type="Pfam" id="PF05036"/>
    </source>
</evidence>
<evidence type="ECO:0000256" key="1">
    <source>
        <dbReference type="SAM" id="MobiDB-lite"/>
    </source>
</evidence>
<evidence type="ECO:0000313" key="4">
    <source>
        <dbReference type="EMBL" id="KIP64975.1"/>
    </source>
</evidence>
<feature type="compositionally biased region" description="Basic and acidic residues" evidence="1">
    <location>
        <begin position="73"/>
        <end position="102"/>
    </location>
</feature>
<sequence>MKQFIAILVFTVCLATSAKAQTFLNDLQKSKPGEGKITVTQSADIDNLVNNAKLKYAQEQASKQKAGQNVVPQDDKDKKNKTHVPADKKDHHTAATEKKENHTAAPNKNTAGEHHRGDSTEHKNPSAEANNTHRSQDRQPVDSQQPVDTSKKMMRNSRKVTGYRIQAYSGGNSRADREKANRIGNDIKMKYPDQPVYVHFYSPRWICRVGNFRSYGEAEQILRGIKAMGYKQACIVKGKITVAY</sequence>